<evidence type="ECO:0008006" key="4">
    <source>
        <dbReference type="Google" id="ProtNLM"/>
    </source>
</evidence>
<dbReference type="EMBL" id="WIXI01000031">
    <property type="protein sequence ID" value="MQY45417.1"/>
    <property type="molecule type" value="Genomic_DNA"/>
</dbReference>
<keyword evidence="1" id="KW-1133">Transmembrane helix</keyword>
<keyword evidence="1" id="KW-0472">Membrane</keyword>
<feature type="transmembrane region" description="Helical" evidence="1">
    <location>
        <begin position="12"/>
        <end position="30"/>
    </location>
</feature>
<keyword evidence="1" id="KW-0812">Transmembrane</keyword>
<comment type="caution">
    <text evidence="2">The sequence shown here is derived from an EMBL/GenBank/DDBJ whole genome shotgun (WGS) entry which is preliminary data.</text>
</comment>
<feature type="transmembrane region" description="Helical" evidence="1">
    <location>
        <begin position="70"/>
        <end position="90"/>
    </location>
</feature>
<reference evidence="2 3" key="1">
    <citation type="submission" date="2019-11" db="EMBL/GenBank/DDBJ databases">
        <title>Genome analysis of Rhizobacterium cereale a novel genus and species isolated from maize roots in North Spain.</title>
        <authorList>
            <person name="Menendez E."/>
            <person name="Flores-Felix J.D."/>
            <person name="Ramirez-Bahena M.-H."/>
            <person name="Igual J.M."/>
            <person name="Garcia-Fraile P."/>
            <person name="Peix A."/>
            <person name="Velazquez E."/>
        </authorList>
    </citation>
    <scope>NUCLEOTIDE SEQUENCE [LARGE SCALE GENOMIC DNA]</scope>
    <source>
        <strain evidence="2 3">RZME27</strain>
    </source>
</reference>
<organism evidence="2 3">
    <name type="scientific">Endobacterium cereale</name>
    <dbReference type="NCBI Taxonomy" id="2663029"/>
    <lineage>
        <taxon>Bacteria</taxon>
        <taxon>Pseudomonadati</taxon>
        <taxon>Pseudomonadota</taxon>
        <taxon>Alphaproteobacteria</taxon>
        <taxon>Hyphomicrobiales</taxon>
        <taxon>Rhizobiaceae</taxon>
        <taxon>Endobacterium</taxon>
    </lineage>
</organism>
<dbReference type="InterPro" id="IPR036259">
    <property type="entry name" value="MFS_trans_sf"/>
</dbReference>
<proteinExistence type="predicted"/>
<gene>
    <name evidence="2" type="ORF">GAO09_04980</name>
</gene>
<dbReference type="RefSeq" id="WP_153352948.1">
    <property type="nucleotide sequence ID" value="NZ_JAYKOO010000006.1"/>
</dbReference>
<protein>
    <recommendedName>
        <fullName evidence="4">MFS transporter</fullName>
    </recommendedName>
</protein>
<evidence type="ECO:0000313" key="2">
    <source>
        <dbReference type="EMBL" id="MQY45417.1"/>
    </source>
</evidence>
<feature type="transmembrane region" description="Helical" evidence="1">
    <location>
        <begin position="36"/>
        <end position="58"/>
    </location>
</feature>
<accession>A0A6A8A6F0</accession>
<name>A0A6A8A6F0_9HYPH</name>
<dbReference type="AlphaFoldDB" id="A0A6A8A6F0"/>
<keyword evidence="3" id="KW-1185">Reference proteome</keyword>
<evidence type="ECO:0000313" key="3">
    <source>
        <dbReference type="Proteomes" id="UP000435138"/>
    </source>
</evidence>
<sequence length="128" mass="13039">MQHLGLPAVHRLAVAMMGLAIAFLAAAIGYSPLAFIALGLFGFGYIVATGALLIWGVSIYSRHPALGLSVPFLTVAIGQTVGAPIFGLLWDIGGSASALAIFAMVMAAGASFTAAKKAPSEYTANQSE</sequence>
<feature type="transmembrane region" description="Helical" evidence="1">
    <location>
        <begin position="96"/>
        <end position="115"/>
    </location>
</feature>
<dbReference type="Proteomes" id="UP000435138">
    <property type="component" value="Unassembled WGS sequence"/>
</dbReference>
<evidence type="ECO:0000256" key="1">
    <source>
        <dbReference type="SAM" id="Phobius"/>
    </source>
</evidence>
<dbReference type="SUPFAM" id="SSF103473">
    <property type="entry name" value="MFS general substrate transporter"/>
    <property type="match status" value="1"/>
</dbReference>